<comment type="subcellular location">
    <subcellularLocation>
        <location evidence="1 9">Golgi apparatus membrane</location>
        <topology evidence="1 9">Single-pass type II membrane protein</topology>
    </subcellularLocation>
</comment>
<dbReference type="Gene3D" id="3.40.50.300">
    <property type="entry name" value="P-loop containing nucleotide triphosphate hydrolases"/>
    <property type="match status" value="1"/>
</dbReference>
<name>A0AAV2RUR4_MEGNR</name>
<dbReference type="GO" id="GO:0000139">
    <property type="term" value="C:Golgi membrane"/>
    <property type="evidence" value="ECO:0007669"/>
    <property type="project" value="UniProtKB-SubCell"/>
</dbReference>
<dbReference type="PANTHER" id="PTHR12137">
    <property type="entry name" value="CARBOHYDRATE SULFOTRANSFERASE"/>
    <property type="match status" value="1"/>
</dbReference>
<keyword evidence="7" id="KW-0472">Membrane</keyword>
<dbReference type="GO" id="GO:0016051">
    <property type="term" value="P:carbohydrate biosynthetic process"/>
    <property type="evidence" value="ECO:0007669"/>
    <property type="project" value="InterPro"/>
</dbReference>
<dbReference type="InterPro" id="IPR005331">
    <property type="entry name" value="Sulfotransferase"/>
</dbReference>
<dbReference type="EC" id="2.8.2.-" evidence="9"/>
<dbReference type="SUPFAM" id="SSF52540">
    <property type="entry name" value="P-loop containing nucleoside triphosphate hydrolases"/>
    <property type="match status" value="1"/>
</dbReference>
<evidence type="ECO:0000313" key="11">
    <source>
        <dbReference type="Proteomes" id="UP001497623"/>
    </source>
</evidence>
<evidence type="ECO:0000256" key="6">
    <source>
        <dbReference type="ARBA" id="ARBA00023034"/>
    </source>
</evidence>
<evidence type="ECO:0000313" key="10">
    <source>
        <dbReference type="EMBL" id="CAL4141602.1"/>
    </source>
</evidence>
<keyword evidence="6 9" id="KW-0333">Golgi apparatus</keyword>
<feature type="non-terminal residue" evidence="10">
    <location>
        <position position="1"/>
    </location>
</feature>
<evidence type="ECO:0000256" key="1">
    <source>
        <dbReference type="ARBA" id="ARBA00004323"/>
    </source>
</evidence>
<keyword evidence="4" id="KW-0812">Transmembrane</keyword>
<comment type="similarity">
    <text evidence="2 9">Belongs to the sulfotransferase 2 family.</text>
</comment>
<evidence type="ECO:0000256" key="2">
    <source>
        <dbReference type="ARBA" id="ARBA00006339"/>
    </source>
</evidence>
<keyword evidence="5" id="KW-1133">Transmembrane helix</keyword>
<dbReference type="GO" id="GO:0008146">
    <property type="term" value="F:sulfotransferase activity"/>
    <property type="evidence" value="ECO:0007669"/>
    <property type="project" value="InterPro"/>
</dbReference>
<keyword evidence="11" id="KW-1185">Reference proteome</keyword>
<proteinExistence type="inferred from homology"/>
<evidence type="ECO:0000256" key="3">
    <source>
        <dbReference type="ARBA" id="ARBA00022679"/>
    </source>
</evidence>
<dbReference type="Pfam" id="PF03567">
    <property type="entry name" value="Sulfotransfer_2"/>
    <property type="match status" value="1"/>
</dbReference>
<reference evidence="10 11" key="1">
    <citation type="submission" date="2024-05" db="EMBL/GenBank/DDBJ databases">
        <authorList>
            <person name="Wallberg A."/>
        </authorList>
    </citation>
    <scope>NUCLEOTIDE SEQUENCE [LARGE SCALE GENOMIC DNA]</scope>
</reference>
<dbReference type="InterPro" id="IPR027417">
    <property type="entry name" value="P-loop_NTPase"/>
</dbReference>
<evidence type="ECO:0000256" key="5">
    <source>
        <dbReference type="ARBA" id="ARBA00022989"/>
    </source>
</evidence>
<accession>A0AAV2RUR4</accession>
<dbReference type="AlphaFoldDB" id="A0AAV2RUR4"/>
<sequence>RMVLGDETIDYFMKRNAVAQMAGVKRMIVVRNPLDRLVSVYREKCRGGLPFTCCKGVFGLRLIANANNLPRLPGRKMSITFEQFLRGILKRTDRHWIPMHKFCAPCSTNYDYILKLETFKEDLRNILNALEITEQIESSEVRNNSTKKAGEKKPTESYYRDLPKELLCGVYRTYRMDFLLFDYEIPDFLKEFHDKKTEINWDRYEDCLMS</sequence>
<keyword evidence="9" id="KW-0735">Signal-anchor</keyword>
<evidence type="ECO:0000256" key="7">
    <source>
        <dbReference type="ARBA" id="ARBA00023136"/>
    </source>
</evidence>
<keyword evidence="8 9" id="KW-0325">Glycoprotein</keyword>
<evidence type="ECO:0000256" key="8">
    <source>
        <dbReference type="ARBA" id="ARBA00023180"/>
    </source>
</evidence>
<dbReference type="InterPro" id="IPR018011">
    <property type="entry name" value="Carb_sulfotrans_8-10"/>
</dbReference>
<evidence type="ECO:0000256" key="4">
    <source>
        <dbReference type="ARBA" id="ARBA00022692"/>
    </source>
</evidence>
<keyword evidence="3 9" id="KW-0808">Transferase</keyword>
<dbReference type="EMBL" id="CAXKWB010032633">
    <property type="protein sequence ID" value="CAL4141602.1"/>
    <property type="molecule type" value="Genomic_DNA"/>
</dbReference>
<protein>
    <recommendedName>
        <fullName evidence="9">Carbohydrate sulfotransferase</fullName>
        <ecNumber evidence="9">2.8.2.-</ecNumber>
    </recommendedName>
</protein>
<gene>
    <name evidence="10" type="ORF">MNOR_LOCUS28887</name>
</gene>
<comment type="caution">
    <text evidence="10">The sequence shown here is derived from an EMBL/GenBank/DDBJ whole genome shotgun (WGS) entry which is preliminary data.</text>
</comment>
<dbReference type="PANTHER" id="PTHR12137:SF54">
    <property type="entry name" value="CARBOHYDRATE SULFOTRANSFERASE"/>
    <property type="match status" value="1"/>
</dbReference>
<keyword evidence="9" id="KW-0119">Carbohydrate metabolism</keyword>
<dbReference type="Proteomes" id="UP001497623">
    <property type="component" value="Unassembled WGS sequence"/>
</dbReference>
<evidence type="ECO:0000256" key="9">
    <source>
        <dbReference type="RuleBase" id="RU364020"/>
    </source>
</evidence>
<organism evidence="10 11">
    <name type="scientific">Meganyctiphanes norvegica</name>
    <name type="common">Northern krill</name>
    <name type="synonym">Thysanopoda norvegica</name>
    <dbReference type="NCBI Taxonomy" id="48144"/>
    <lineage>
        <taxon>Eukaryota</taxon>
        <taxon>Metazoa</taxon>
        <taxon>Ecdysozoa</taxon>
        <taxon>Arthropoda</taxon>
        <taxon>Crustacea</taxon>
        <taxon>Multicrustacea</taxon>
        <taxon>Malacostraca</taxon>
        <taxon>Eumalacostraca</taxon>
        <taxon>Eucarida</taxon>
        <taxon>Euphausiacea</taxon>
        <taxon>Euphausiidae</taxon>
        <taxon>Meganyctiphanes</taxon>
    </lineage>
</organism>